<dbReference type="Pfam" id="PF02586">
    <property type="entry name" value="SRAP"/>
    <property type="match status" value="1"/>
</dbReference>
<evidence type="ECO:0000313" key="9">
    <source>
        <dbReference type="EMBL" id="AFA46932.1"/>
    </source>
</evidence>
<dbReference type="RefSeq" id="WP_014354536.1">
    <property type="nucleotide sequence ID" value="NC_016894.1"/>
</dbReference>
<dbReference type="InterPro" id="IPR036590">
    <property type="entry name" value="SRAP-like"/>
</dbReference>
<dbReference type="EMBL" id="CP002987">
    <property type="protein sequence ID" value="AFA46932.1"/>
    <property type="molecule type" value="Genomic_DNA"/>
</dbReference>
<dbReference type="eggNOG" id="COG2135">
    <property type="taxonomic scope" value="Bacteria"/>
</dbReference>
<dbReference type="KEGG" id="awo:Awo_c01220"/>
<keyword evidence="6" id="KW-0238">DNA-binding</keyword>
<keyword evidence="4 8" id="KW-0378">Hydrolase</keyword>
<evidence type="ECO:0000256" key="5">
    <source>
        <dbReference type="ARBA" id="ARBA00023124"/>
    </source>
</evidence>
<name>H6LF26_ACEWD</name>
<evidence type="ECO:0000256" key="6">
    <source>
        <dbReference type="ARBA" id="ARBA00023125"/>
    </source>
</evidence>
<accession>H6LF26</accession>
<dbReference type="HOGENOM" id="CLU_035990_6_3_9"/>
<dbReference type="SUPFAM" id="SSF143081">
    <property type="entry name" value="BB1717-like"/>
    <property type="match status" value="1"/>
</dbReference>
<proteinExistence type="inferred from homology"/>
<keyword evidence="10" id="KW-1185">Reference proteome</keyword>
<evidence type="ECO:0000256" key="2">
    <source>
        <dbReference type="ARBA" id="ARBA00022670"/>
    </source>
</evidence>
<evidence type="ECO:0000256" key="8">
    <source>
        <dbReference type="RuleBase" id="RU364100"/>
    </source>
</evidence>
<dbReference type="InterPro" id="IPR003738">
    <property type="entry name" value="SRAP"/>
</dbReference>
<dbReference type="PANTHER" id="PTHR13604:SF0">
    <property type="entry name" value="ABASIC SITE PROCESSING PROTEIN HMCES"/>
    <property type="match status" value="1"/>
</dbReference>
<gene>
    <name evidence="9" type="ordered locus">Awo_c01220</name>
</gene>
<reference evidence="10" key="1">
    <citation type="submission" date="2011-07" db="EMBL/GenBank/DDBJ databases">
        <title>Complete genome sequence of Acetobacterium woodii.</title>
        <authorList>
            <person name="Poehlein A."/>
            <person name="Schmidt S."/>
            <person name="Kaster A.-K."/>
            <person name="Goenrich M."/>
            <person name="Vollmers J."/>
            <person name="Thuermer A."/>
            <person name="Gottschalk G."/>
            <person name="Thauer R.K."/>
            <person name="Daniel R."/>
            <person name="Mueller V."/>
        </authorList>
    </citation>
    <scope>NUCLEOTIDE SEQUENCE [LARGE SCALE GENOMIC DNA]</scope>
    <source>
        <strain evidence="10">ATCC 29683 / DSM 1030 / JCM 2381 / KCTC 1655 / WB1</strain>
    </source>
</reference>
<evidence type="ECO:0000256" key="3">
    <source>
        <dbReference type="ARBA" id="ARBA00022763"/>
    </source>
</evidence>
<keyword evidence="5" id="KW-0190">Covalent protein-DNA linkage</keyword>
<evidence type="ECO:0000256" key="7">
    <source>
        <dbReference type="ARBA" id="ARBA00023239"/>
    </source>
</evidence>
<reference evidence="9 10" key="2">
    <citation type="journal article" date="2012" name="PLoS ONE">
        <title>An ancient pathway combining carbon dioxide fixation with the generation and utilization of a sodium ion gradient for ATP synthesis.</title>
        <authorList>
            <person name="Poehlein A."/>
            <person name="Schmidt S."/>
            <person name="Kaster A.K."/>
            <person name="Goenrich M."/>
            <person name="Vollmers J."/>
            <person name="Thurmer A."/>
            <person name="Bertsch J."/>
            <person name="Schuchmann K."/>
            <person name="Voigt B."/>
            <person name="Hecker M."/>
            <person name="Daniel R."/>
            <person name="Thauer R.K."/>
            <person name="Gottschalk G."/>
            <person name="Muller V."/>
        </authorList>
    </citation>
    <scope>NUCLEOTIDE SEQUENCE [LARGE SCALE GENOMIC DNA]</scope>
    <source>
        <strain evidence="10">ATCC 29683 / DSM 1030 / JCM 2381 / KCTC 1655 / WB1</strain>
    </source>
</reference>
<dbReference type="GO" id="GO:0006508">
    <property type="term" value="P:proteolysis"/>
    <property type="evidence" value="ECO:0007669"/>
    <property type="project" value="UniProtKB-KW"/>
</dbReference>
<evidence type="ECO:0000313" key="10">
    <source>
        <dbReference type="Proteomes" id="UP000007177"/>
    </source>
</evidence>
<comment type="similarity">
    <text evidence="1 8">Belongs to the SOS response-associated peptidase family.</text>
</comment>
<dbReference type="GO" id="GO:0106300">
    <property type="term" value="P:protein-DNA covalent cross-linking repair"/>
    <property type="evidence" value="ECO:0007669"/>
    <property type="project" value="InterPro"/>
</dbReference>
<dbReference type="STRING" id="931626.Awo_c01220"/>
<dbReference type="GO" id="GO:0008233">
    <property type="term" value="F:peptidase activity"/>
    <property type="evidence" value="ECO:0007669"/>
    <property type="project" value="UniProtKB-KW"/>
</dbReference>
<dbReference type="GO" id="GO:0003697">
    <property type="term" value="F:single-stranded DNA binding"/>
    <property type="evidence" value="ECO:0007669"/>
    <property type="project" value="InterPro"/>
</dbReference>
<sequence>MCGRYTLYSDKEEQAMKAIVEDVNKKYQVTLEKGDIYPSDLAPVYIAQKQPPGIGLKLMKWGYHGNFGKKTLLINARAETVLEKARFRDDFIKRRCLIPAVGFYEWNQKKERFRFTGATNLLYLGGFYHTPAEGPERFLIMTKAPVESVAEIHDRMPVIIPEKQGRDFLYSTEKALKMMSENQIVLKREAILETKQLSFINHFENRDSKKEK</sequence>
<protein>
    <recommendedName>
        <fullName evidence="8">Abasic site processing protein</fullName>
        <ecNumber evidence="8">3.4.-.-</ecNumber>
    </recommendedName>
</protein>
<evidence type="ECO:0000256" key="4">
    <source>
        <dbReference type="ARBA" id="ARBA00022801"/>
    </source>
</evidence>
<dbReference type="Gene3D" id="3.90.1680.10">
    <property type="entry name" value="SOS response associated peptidase-like"/>
    <property type="match status" value="1"/>
</dbReference>
<dbReference type="EC" id="3.4.-.-" evidence="8"/>
<keyword evidence="7" id="KW-0456">Lyase</keyword>
<dbReference type="GO" id="GO:0016829">
    <property type="term" value="F:lyase activity"/>
    <property type="evidence" value="ECO:0007669"/>
    <property type="project" value="UniProtKB-KW"/>
</dbReference>
<dbReference type="PANTHER" id="PTHR13604">
    <property type="entry name" value="DC12-RELATED"/>
    <property type="match status" value="1"/>
</dbReference>
<dbReference type="OrthoDB" id="9782620at2"/>
<dbReference type="AlphaFoldDB" id="H6LF26"/>
<evidence type="ECO:0000256" key="1">
    <source>
        <dbReference type="ARBA" id="ARBA00008136"/>
    </source>
</evidence>
<keyword evidence="3" id="KW-0227">DNA damage</keyword>
<dbReference type="Proteomes" id="UP000007177">
    <property type="component" value="Chromosome"/>
</dbReference>
<organism evidence="9 10">
    <name type="scientific">Acetobacterium woodii (strain ATCC 29683 / DSM 1030 / JCM 2381 / KCTC 1655 / WB1)</name>
    <dbReference type="NCBI Taxonomy" id="931626"/>
    <lineage>
        <taxon>Bacteria</taxon>
        <taxon>Bacillati</taxon>
        <taxon>Bacillota</taxon>
        <taxon>Clostridia</taxon>
        <taxon>Eubacteriales</taxon>
        <taxon>Eubacteriaceae</taxon>
        <taxon>Acetobacterium</taxon>
    </lineage>
</organism>
<keyword evidence="2 8" id="KW-0645">Protease</keyword>